<dbReference type="SUPFAM" id="SSF46689">
    <property type="entry name" value="Homeodomain-like"/>
    <property type="match status" value="1"/>
</dbReference>
<dbReference type="InterPro" id="IPR001647">
    <property type="entry name" value="HTH_TetR"/>
</dbReference>
<comment type="caution">
    <text evidence="3">The sequence shown here is derived from an EMBL/GenBank/DDBJ whole genome shotgun (WGS) entry which is preliminary data.</text>
</comment>
<dbReference type="Pfam" id="PF17920">
    <property type="entry name" value="TetR_C_16"/>
    <property type="match status" value="1"/>
</dbReference>
<dbReference type="InterPro" id="IPR009057">
    <property type="entry name" value="Homeodomain-like_sf"/>
</dbReference>
<protein>
    <recommendedName>
        <fullName evidence="2">HTH tetR-type domain-containing protein</fullName>
    </recommendedName>
</protein>
<dbReference type="AlphaFoldDB" id="A0A094PW30"/>
<gene>
    <name evidence="3" type="ORF">GM51_18520</name>
</gene>
<dbReference type="PROSITE" id="PS50977">
    <property type="entry name" value="HTH_TETR_2"/>
    <property type="match status" value="1"/>
</dbReference>
<dbReference type="Gene3D" id="1.10.357.10">
    <property type="entry name" value="Tetracycline Repressor, domain 2"/>
    <property type="match status" value="1"/>
</dbReference>
<dbReference type="InterPro" id="IPR036271">
    <property type="entry name" value="Tet_transcr_reg_TetR-rel_C_sf"/>
</dbReference>
<organism evidence="3">
    <name type="scientific">freshwater metagenome</name>
    <dbReference type="NCBI Taxonomy" id="449393"/>
    <lineage>
        <taxon>unclassified sequences</taxon>
        <taxon>metagenomes</taxon>
        <taxon>ecological metagenomes</taxon>
    </lineage>
</organism>
<dbReference type="Pfam" id="PF00440">
    <property type="entry name" value="TetR_N"/>
    <property type="match status" value="1"/>
</dbReference>
<evidence type="ECO:0000256" key="1">
    <source>
        <dbReference type="ARBA" id="ARBA00023125"/>
    </source>
</evidence>
<dbReference type="GO" id="GO:0003677">
    <property type="term" value="F:DNA binding"/>
    <property type="evidence" value="ECO:0007669"/>
    <property type="project" value="UniProtKB-KW"/>
</dbReference>
<name>A0A094PW30_9ZZZZ</name>
<sequence>MEPKNIGPGRPKGTGRDTKAKIGKIASKQFSEIGYEKTTIRSVAEASGVDPKLVMHYFGNKEKLFASTMSLPHEASAALTLLGLIPKRQWGARISDVVWLSKNSKTNKVMVGVIRASASEEKAAEMLREFYTENLFNPMLSALKVDSQEIRSVMLSSLMVGYTFNNEILDLFEHLGVSDKKSKALFAKTVQTILTAEF</sequence>
<reference evidence="3" key="1">
    <citation type="submission" date="2014-06" db="EMBL/GenBank/DDBJ databases">
        <title>Key roles for freshwater Actinobacteria revealed by deep metagenomic sequencing.</title>
        <authorList>
            <person name="Ghai R."/>
            <person name="Mizuno C.M."/>
            <person name="Picazo A."/>
            <person name="Camacho A."/>
            <person name="Rodriguez-Valera F."/>
        </authorList>
    </citation>
    <scope>NUCLEOTIDE SEQUENCE</scope>
</reference>
<dbReference type="SUPFAM" id="SSF48498">
    <property type="entry name" value="Tetracyclin repressor-like, C-terminal domain"/>
    <property type="match status" value="1"/>
</dbReference>
<proteinExistence type="predicted"/>
<dbReference type="InterPro" id="IPR041678">
    <property type="entry name" value="TetR_C_16"/>
</dbReference>
<accession>A0A094PW30</accession>
<keyword evidence="1" id="KW-0238">DNA-binding</keyword>
<evidence type="ECO:0000259" key="2">
    <source>
        <dbReference type="PROSITE" id="PS50977"/>
    </source>
</evidence>
<dbReference type="EMBL" id="JNSL01000167">
    <property type="protein sequence ID" value="KGA13914.1"/>
    <property type="molecule type" value="Genomic_DNA"/>
</dbReference>
<evidence type="ECO:0000313" key="3">
    <source>
        <dbReference type="EMBL" id="KGA13914.1"/>
    </source>
</evidence>
<feature type="domain" description="HTH tetR-type" evidence="2">
    <location>
        <begin position="16"/>
        <end position="76"/>
    </location>
</feature>